<dbReference type="AlphaFoldDB" id="A0A3A1YUY4"/>
<proteinExistence type="predicted"/>
<evidence type="ECO:0000313" key="2">
    <source>
        <dbReference type="EMBL" id="RIY40998.1"/>
    </source>
</evidence>
<dbReference type="EMBL" id="NQYH01000005">
    <property type="protein sequence ID" value="RIY40998.1"/>
    <property type="molecule type" value="Genomic_DNA"/>
</dbReference>
<feature type="compositionally biased region" description="Polar residues" evidence="1">
    <location>
        <begin position="99"/>
        <end position="112"/>
    </location>
</feature>
<dbReference type="RefSeq" id="WP_119515999.1">
    <property type="nucleotide sequence ID" value="NZ_NQYH01000005.1"/>
</dbReference>
<organism evidence="2 3">
    <name type="scientific">Neopusillimonas maritima</name>
    <dbReference type="NCBI Taxonomy" id="2026239"/>
    <lineage>
        <taxon>Bacteria</taxon>
        <taxon>Pseudomonadati</taxon>
        <taxon>Pseudomonadota</taxon>
        <taxon>Betaproteobacteria</taxon>
        <taxon>Burkholderiales</taxon>
        <taxon>Alcaligenaceae</taxon>
        <taxon>Neopusillimonas</taxon>
    </lineage>
</organism>
<accession>A0A3A1YUY4</accession>
<comment type="caution">
    <text evidence="2">The sequence shown here is derived from an EMBL/GenBank/DDBJ whole genome shotgun (WGS) entry which is preliminary data.</text>
</comment>
<gene>
    <name evidence="2" type="ORF">CJP73_07580</name>
</gene>
<sequence length="155" mass="17209">MTNRAQTKSFRQSVMIDTQRYPELAYMKDMTGWGMRAAELIRLARLGAICEQQQQELLAQFSSVAQMQALARANQINAKDMPAFDQIQSQGPAQPCTEPVNQNPPGQVSTESPIPKRALIAEKAPEYKRSPTPSTSNTAKVVADDSRLILDKFVL</sequence>
<evidence type="ECO:0000313" key="3">
    <source>
        <dbReference type="Proteomes" id="UP000266206"/>
    </source>
</evidence>
<feature type="region of interest" description="Disordered" evidence="1">
    <location>
        <begin position="86"/>
        <end position="114"/>
    </location>
</feature>
<protein>
    <submittedName>
        <fullName evidence="2">Uncharacterized protein</fullName>
    </submittedName>
</protein>
<dbReference type="Proteomes" id="UP000266206">
    <property type="component" value="Unassembled WGS sequence"/>
</dbReference>
<evidence type="ECO:0000256" key="1">
    <source>
        <dbReference type="SAM" id="MobiDB-lite"/>
    </source>
</evidence>
<reference evidence="2 3" key="1">
    <citation type="submission" date="2017-08" db="EMBL/GenBank/DDBJ databases">
        <title>Pusillimonas indicus sp. nov., a member of the family Alcaligenaceae isolated from surface seawater.</title>
        <authorList>
            <person name="Li J."/>
        </authorList>
    </citation>
    <scope>NUCLEOTIDE SEQUENCE [LARGE SCALE GENOMIC DNA]</scope>
    <source>
        <strain evidence="2 3">L52-1-41</strain>
    </source>
</reference>
<dbReference type="OrthoDB" id="9998677at2"/>
<name>A0A3A1YUY4_9BURK</name>